<keyword evidence="6" id="KW-0805">Transcription regulation</keyword>
<gene>
    <name evidence="12" type="ORF">BS50DRAFT_572119</name>
</gene>
<sequence length="391" mass="42710">MHLASMVHGSGREREAYDRHYHHPQPHHPQQQPHSAFYPAHSQPRAYAVPVTSAPVSYSAPPQAQAPPAEYQYQRHQQQQQHHHQRQHPQSPPSPPVEEQKPSLPSISSLLGIADGEKASSETAGQSPKSQQHSSPQLRHEQQQRAATQPPQQPESRPDQAPHAFGSTIVSNPRMTLPPTPPMHPDPVVDGNQSPSAASNHSAASAPYFLGQSLNNMEPHQQRQSMSSVPPMKRESLPPQASMSPYNASTYAQSPYASSPGGASASSFYSPETHAYGMYSQRPLPSNFQPQGMPLPVPTSSAGAPGVWQHHHYISASSQSAFPQSQDRYICSTCNKAFSRPSSLRIHSHSHTGEKPYKCPQPGCGKAFSVRSNMKRHERGCHASTSATITT</sequence>
<dbReference type="GO" id="GO:0008270">
    <property type="term" value="F:zinc ion binding"/>
    <property type="evidence" value="ECO:0007669"/>
    <property type="project" value="UniProtKB-KW"/>
</dbReference>
<feature type="region of interest" description="Disordered" evidence="10">
    <location>
        <begin position="1"/>
        <end position="104"/>
    </location>
</feature>
<accession>A0A2T2NU90</accession>
<keyword evidence="2" id="KW-0479">Metal-binding</keyword>
<dbReference type="FunFam" id="3.30.160.60:FF:000060">
    <property type="entry name" value="zinc finger protein 436"/>
    <property type="match status" value="1"/>
</dbReference>
<evidence type="ECO:0000256" key="3">
    <source>
        <dbReference type="ARBA" id="ARBA00022737"/>
    </source>
</evidence>
<evidence type="ECO:0000256" key="4">
    <source>
        <dbReference type="ARBA" id="ARBA00022771"/>
    </source>
</evidence>
<dbReference type="SMART" id="SM00355">
    <property type="entry name" value="ZnF_C2H2"/>
    <property type="match status" value="2"/>
</dbReference>
<keyword evidence="13" id="KW-1185">Reference proteome</keyword>
<keyword evidence="8" id="KW-0539">Nucleus</keyword>
<dbReference type="PROSITE" id="PS00028">
    <property type="entry name" value="ZINC_FINGER_C2H2_1"/>
    <property type="match status" value="2"/>
</dbReference>
<feature type="region of interest" description="Disordered" evidence="10">
    <location>
        <begin position="218"/>
        <end position="246"/>
    </location>
</feature>
<feature type="region of interest" description="Disordered" evidence="10">
    <location>
        <begin position="117"/>
        <end position="202"/>
    </location>
</feature>
<evidence type="ECO:0000256" key="5">
    <source>
        <dbReference type="ARBA" id="ARBA00022833"/>
    </source>
</evidence>
<feature type="compositionally biased region" description="Polar residues" evidence="10">
    <location>
        <begin position="218"/>
        <end position="228"/>
    </location>
</feature>
<proteinExistence type="predicted"/>
<dbReference type="GO" id="GO:0010468">
    <property type="term" value="P:regulation of gene expression"/>
    <property type="evidence" value="ECO:0007669"/>
    <property type="project" value="TreeGrafter"/>
</dbReference>
<dbReference type="PANTHER" id="PTHR16515">
    <property type="entry name" value="PR DOMAIN ZINC FINGER PROTEIN"/>
    <property type="match status" value="1"/>
</dbReference>
<evidence type="ECO:0000256" key="7">
    <source>
        <dbReference type="ARBA" id="ARBA00023163"/>
    </source>
</evidence>
<evidence type="ECO:0000313" key="13">
    <source>
        <dbReference type="Proteomes" id="UP000240883"/>
    </source>
</evidence>
<evidence type="ECO:0000256" key="2">
    <source>
        <dbReference type="ARBA" id="ARBA00022723"/>
    </source>
</evidence>
<feature type="compositionally biased region" description="Low complexity" evidence="10">
    <location>
        <begin position="53"/>
        <end position="80"/>
    </location>
</feature>
<keyword evidence="7" id="KW-0804">Transcription</keyword>
<evidence type="ECO:0000256" key="1">
    <source>
        <dbReference type="ARBA" id="ARBA00004123"/>
    </source>
</evidence>
<dbReference type="InterPro" id="IPR050331">
    <property type="entry name" value="Zinc_finger"/>
</dbReference>
<organism evidence="12 13">
    <name type="scientific">Corynespora cassiicola Philippines</name>
    <dbReference type="NCBI Taxonomy" id="1448308"/>
    <lineage>
        <taxon>Eukaryota</taxon>
        <taxon>Fungi</taxon>
        <taxon>Dikarya</taxon>
        <taxon>Ascomycota</taxon>
        <taxon>Pezizomycotina</taxon>
        <taxon>Dothideomycetes</taxon>
        <taxon>Pleosporomycetidae</taxon>
        <taxon>Pleosporales</taxon>
        <taxon>Corynesporascaceae</taxon>
        <taxon>Corynespora</taxon>
    </lineage>
</organism>
<dbReference type="STRING" id="1448308.A0A2T2NU90"/>
<evidence type="ECO:0000256" key="9">
    <source>
        <dbReference type="PROSITE-ProRule" id="PRU00042"/>
    </source>
</evidence>
<dbReference type="SUPFAM" id="SSF57667">
    <property type="entry name" value="beta-beta-alpha zinc fingers"/>
    <property type="match status" value="1"/>
</dbReference>
<dbReference type="InterPro" id="IPR013087">
    <property type="entry name" value="Znf_C2H2_type"/>
</dbReference>
<protein>
    <recommendedName>
        <fullName evidence="11">C2H2-type domain-containing protein</fullName>
    </recommendedName>
</protein>
<dbReference type="OrthoDB" id="6077919at2759"/>
<feature type="domain" description="C2H2-type" evidence="11">
    <location>
        <begin position="329"/>
        <end position="356"/>
    </location>
</feature>
<feature type="compositionally biased region" description="Basic and acidic residues" evidence="10">
    <location>
        <begin position="10"/>
        <end position="19"/>
    </location>
</feature>
<evidence type="ECO:0000259" key="11">
    <source>
        <dbReference type="PROSITE" id="PS50157"/>
    </source>
</evidence>
<dbReference type="AlphaFoldDB" id="A0A2T2NU90"/>
<evidence type="ECO:0000256" key="8">
    <source>
        <dbReference type="ARBA" id="ARBA00023242"/>
    </source>
</evidence>
<evidence type="ECO:0000256" key="10">
    <source>
        <dbReference type="SAM" id="MobiDB-lite"/>
    </source>
</evidence>
<comment type="subcellular location">
    <subcellularLocation>
        <location evidence="1">Nucleus</location>
    </subcellularLocation>
</comment>
<feature type="compositionally biased region" description="Low complexity" evidence="10">
    <location>
        <begin position="186"/>
        <end position="202"/>
    </location>
</feature>
<dbReference type="GO" id="GO:0005634">
    <property type="term" value="C:nucleus"/>
    <property type="evidence" value="ECO:0007669"/>
    <property type="project" value="UniProtKB-SubCell"/>
</dbReference>
<dbReference type="EMBL" id="KZ678133">
    <property type="protein sequence ID" value="PSN68939.1"/>
    <property type="molecule type" value="Genomic_DNA"/>
</dbReference>
<keyword evidence="5" id="KW-0862">Zinc</keyword>
<reference evidence="12 13" key="1">
    <citation type="journal article" date="2018" name="Front. Microbiol.">
        <title>Genome-Wide Analysis of Corynespora cassiicola Leaf Fall Disease Putative Effectors.</title>
        <authorList>
            <person name="Lopez D."/>
            <person name="Ribeiro S."/>
            <person name="Label P."/>
            <person name="Fumanal B."/>
            <person name="Venisse J.S."/>
            <person name="Kohler A."/>
            <person name="de Oliveira R.R."/>
            <person name="Labutti K."/>
            <person name="Lipzen A."/>
            <person name="Lail K."/>
            <person name="Bauer D."/>
            <person name="Ohm R.A."/>
            <person name="Barry K.W."/>
            <person name="Spatafora J."/>
            <person name="Grigoriev I.V."/>
            <person name="Martin F.M."/>
            <person name="Pujade-Renaud V."/>
        </authorList>
    </citation>
    <scope>NUCLEOTIDE SEQUENCE [LARGE SCALE GENOMIC DNA]</scope>
    <source>
        <strain evidence="12 13">Philippines</strain>
    </source>
</reference>
<dbReference type="Proteomes" id="UP000240883">
    <property type="component" value="Unassembled WGS sequence"/>
</dbReference>
<dbReference type="Pfam" id="PF00096">
    <property type="entry name" value="zf-C2H2"/>
    <property type="match status" value="2"/>
</dbReference>
<dbReference type="PROSITE" id="PS50157">
    <property type="entry name" value="ZINC_FINGER_C2H2_2"/>
    <property type="match status" value="2"/>
</dbReference>
<keyword evidence="3" id="KW-0677">Repeat</keyword>
<dbReference type="PANTHER" id="PTHR16515:SF57">
    <property type="entry name" value="ZINC FINGER PROTEIN 154-LIKE"/>
    <property type="match status" value="1"/>
</dbReference>
<feature type="domain" description="C2H2-type" evidence="11">
    <location>
        <begin position="357"/>
        <end position="387"/>
    </location>
</feature>
<keyword evidence="4 9" id="KW-0863">Zinc-finger</keyword>
<feature type="compositionally biased region" description="Low complexity" evidence="10">
    <location>
        <begin position="126"/>
        <end position="137"/>
    </location>
</feature>
<dbReference type="InterPro" id="IPR036236">
    <property type="entry name" value="Znf_C2H2_sf"/>
</dbReference>
<dbReference type="Gene3D" id="3.30.160.60">
    <property type="entry name" value="Classic Zinc Finger"/>
    <property type="match status" value="2"/>
</dbReference>
<evidence type="ECO:0000313" key="12">
    <source>
        <dbReference type="EMBL" id="PSN68939.1"/>
    </source>
</evidence>
<dbReference type="FunFam" id="3.30.160.60:FF:000176">
    <property type="entry name" value="zinc finger protein 70"/>
    <property type="match status" value="1"/>
</dbReference>
<feature type="compositionally biased region" description="Pro residues" evidence="10">
    <location>
        <begin position="176"/>
        <end position="185"/>
    </location>
</feature>
<name>A0A2T2NU90_CORCC</name>
<evidence type="ECO:0000256" key="6">
    <source>
        <dbReference type="ARBA" id="ARBA00023015"/>
    </source>
</evidence>